<dbReference type="EMBL" id="JAADJU010000005">
    <property type="protein sequence ID" value="NMP27427.1"/>
    <property type="molecule type" value="Genomic_DNA"/>
</dbReference>
<evidence type="ECO:0000259" key="1">
    <source>
        <dbReference type="Pfam" id="PF13640"/>
    </source>
</evidence>
<gene>
    <name evidence="2" type="ORF">GW590_11175</name>
</gene>
<dbReference type="RefSeq" id="WP_169403137.1">
    <property type="nucleotide sequence ID" value="NZ_JAADJU010000005.1"/>
</dbReference>
<dbReference type="InterPro" id="IPR044862">
    <property type="entry name" value="Pro_4_hyd_alph_FE2OG_OXY"/>
</dbReference>
<name>A0A848MGT4_9GAMM</name>
<reference evidence="2 3" key="2">
    <citation type="submission" date="2020-06" db="EMBL/GenBank/DDBJ databases">
        <title>Polyphasic characterization of a Rahnella strain isolated from tree sap.</title>
        <authorList>
            <person name="Kim I.S."/>
        </authorList>
    </citation>
    <scope>NUCLEOTIDE SEQUENCE [LARGE SCALE GENOMIC DNA]</scope>
    <source>
        <strain evidence="2 3">SAP-1</strain>
    </source>
</reference>
<proteinExistence type="predicted"/>
<sequence length="244" mass="27308">MNKIVKGKGYLIYDDFLTEDEFFALQLYMQFEDYQHVHSQGWSKSWRISDGEPLVSSSYIYSLDTMATTGNGVLITAGIDILGQKLNAIIEPLREFLGQEWDAFSLTTFLYPAGCGLGWHEDDAQYQGAYIYYTHPEWKPNWGGELCVMAAPVKPSAGLSENIYRASEDILRMSGISSGAVGPEFGWTLRERAISEAGIGSLIYPRPNRLVVVKPNYSHCVKKVEADAGDHLRCSVAGFFHQSR</sequence>
<dbReference type="Proteomes" id="UP000585363">
    <property type="component" value="Unassembled WGS sequence"/>
</dbReference>
<evidence type="ECO:0000313" key="3">
    <source>
        <dbReference type="Proteomes" id="UP000585363"/>
    </source>
</evidence>
<comment type="caution">
    <text evidence="2">The sequence shown here is derived from an EMBL/GenBank/DDBJ whole genome shotgun (WGS) entry which is preliminary data.</text>
</comment>
<keyword evidence="3" id="KW-1185">Reference proteome</keyword>
<protein>
    <recommendedName>
        <fullName evidence="1">Prolyl 4-hydroxylase alpha subunit Fe(2+) 2OG dioxygenase domain-containing protein</fullName>
    </recommendedName>
</protein>
<dbReference type="AlphaFoldDB" id="A0A848MGT4"/>
<dbReference type="Gene3D" id="2.60.120.620">
    <property type="entry name" value="q2cbj1_9rhob like domain"/>
    <property type="match status" value="1"/>
</dbReference>
<dbReference type="Pfam" id="PF13640">
    <property type="entry name" value="2OG-FeII_Oxy_3"/>
    <property type="match status" value="1"/>
</dbReference>
<organism evidence="2 3">
    <name type="scientific">Rouxiella aceris</name>
    <dbReference type="NCBI Taxonomy" id="2703884"/>
    <lineage>
        <taxon>Bacteria</taxon>
        <taxon>Pseudomonadati</taxon>
        <taxon>Pseudomonadota</taxon>
        <taxon>Gammaproteobacteria</taxon>
        <taxon>Enterobacterales</taxon>
        <taxon>Yersiniaceae</taxon>
        <taxon>Rouxiella</taxon>
    </lineage>
</organism>
<accession>A0A848MGT4</accession>
<reference evidence="2 3" key="1">
    <citation type="submission" date="2020-01" db="EMBL/GenBank/DDBJ databases">
        <authorList>
            <person name="Lee S.D."/>
        </authorList>
    </citation>
    <scope>NUCLEOTIDE SEQUENCE [LARGE SCALE GENOMIC DNA]</scope>
    <source>
        <strain evidence="2 3">SAP-1</strain>
    </source>
</reference>
<evidence type="ECO:0000313" key="2">
    <source>
        <dbReference type="EMBL" id="NMP27427.1"/>
    </source>
</evidence>
<feature type="domain" description="Prolyl 4-hydroxylase alpha subunit Fe(2+) 2OG dioxygenase" evidence="1">
    <location>
        <begin position="111"/>
        <end position="241"/>
    </location>
</feature>